<dbReference type="PANTHER" id="PTHR43135:SF3">
    <property type="entry name" value="ALPHA-D-RIBOSE 1-METHYLPHOSPHONATE 5-TRIPHOSPHATE DIPHOSPHATASE"/>
    <property type="match status" value="1"/>
</dbReference>
<dbReference type="InterPro" id="IPR051781">
    <property type="entry name" value="Metallo-dep_Hydrolase"/>
</dbReference>
<dbReference type="SUPFAM" id="SSF51338">
    <property type="entry name" value="Composite domain of metallo-dependent hydrolases"/>
    <property type="match status" value="1"/>
</dbReference>
<comment type="caution">
    <text evidence="1">The sequence shown here is derived from an EMBL/GenBank/DDBJ whole genome shotgun (WGS) entry which is preliminary data.</text>
</comment>
<protein>
    <submittedName>
        <fullName evidence="1">Phosphonate metabolism protein PhnM</fullName>
    </submittedName>
</protein>
<dbReference type="InterPro" id="IPR032466">
    <property type="entry name" value="Metal_Hydrolase"/>
</dbReference>
<evidence type="ECO:0000313" key="1">
    <source>
        <dbReference type="EMBL" id="GLQ93142.1"/>
    </source>
</evidence>
<keyword evidence="2" id="KW-1185">Reference proteome</keyword>
<dbReference type="SUPFAM" id="SSF51556">
    <property type="entry name" value="Metallo-dependent hydrolases"/>
    <property type="match status" value="1"/>
</dbReference>
<dbReference type="NCBIfam" id="NF011987">
    <property type="entry name" value="PRK15446.2-3"/>
    <property type="match status" value="1"/>
</dbReference>
<dbReference type="NCBIfam" id="NF011981">
    <property type="entry name" value="PRK15446.1-2"/>
    <property type="match status" value="1"/>
</dbReference>
<dbReference type="RefSeq" id="WP_284320862.1">
    <property type="nucleotide sequence ID" value="NZ_BSOB01000017.1"/>
</dbReference>
<dbReference type="CDD" id="cd01306">
    <property type="entry name" value="PhnM"/>
    <property type="match status" value="1"/>
</dbReference>
<dbReference type="InterPro" id="IPR012696">
    <property type="entry name" value="PhnM"/>
</dbReference>
<dbReference type="NCBIfam" id="NF011984">
    <property type="entry name" value="PRK15446.1-5"/>
    <property type="match status" value="1"/>
</dbReference>
<dbReference type="NCBIfam" id="NF011990">
    <property type="entry name" value="PRK15446.2-6"/>
    <property type="match status" value="1"/>
</dbReference>
<dbReference type="PANTHER" id="PTHR43135">
    <property type="entry name" value="ALPHA-D-RIBOSE 1-METHYLPHOSPHONATE 5-TRIPHOSPHATE DIPHOSPHATASE"/>
    <property type="match status" value="1"/>
</dbReference>
<proteinExistence type="predicted"/>
<dbReference type="Proteomes" id="UP001156670">
    <property type="component" value="Unassembled WGS sequence"/>
</dbReference>
<organism evidence="1 2">
    <name type="scientific">Dyella acidisoli</name>
    <dbReference type="NCBI Taxonomy" id="1867834"/>
    <lineage>
        <taxon>Bacteria</taxon>
        <taxon>Pseudomonadati</taxon>
        <taxon>Pseudomonadota</taxon>
        <taxon>Gammaproteobacteria</taxon>
        <taxon>Lysobacterales</taxon>
        <taxon>Rhodanobacteraceae</taxon>
        <taxon>Dyella</taxon>
    </lineage>
</organism>
<reference evidence="2" key="1">
    <citation type="journal article" date="2019" name="Int. J. Syst. Evol. Microbiol.">
        <title>The Global Catalogue of Microorganisms (GCM) 10K type strain sequencing project: providing services to taxonomists for standard genome sequencing and annotation.</title>
        <authorList>
            <consortium name="The Broad Institute Genomics Platform"/>
            <consortium name="The Broad Institute Genome Sequencing Center for Infectious Disease"/>
            <person name="Wu L."/>
            <person name="Ma J."/>
        </authorList>
    </citation>
    <scope>NUCLEOTIDE SEQUENCE [LARGE SCALE GENOMIC DNA]</scope>
    <source>
        <strain evidence="2">NBRC 111980</strain>
    </source>
</reference>
<evidence type="ECO:0000313" key="2">
    <source>
        <dbReference type="Proteomes" id="UP001156670"/>
    </source>
</evidence>
<dbReference type="InterPro" id="IPR011059">
    <property type="entry name" value="Metal-dep_hydrolase_composite"/>
</dbReference>
<name>A0ABQ5XN76_9GAMM</name>
<dbReference type="NCBIfam" id="TIGR02318">
    <property type="entry name" value="phosphono_phnM"/>
    <property type="match status" value="1"/>
</dbReference>
<dbReference type="EMBL" id="BSOB01000017">
    <property type="protein sequence ID" value="GLQ93142.1"/>
    <property type="molecule type" value="Genomic_DNA"/>
</dbReference>
<dbReference type="Gene3D" id="2.30.40.10">
    <property type="entry name" value="Urease, subunit C, domain 1"/>
    <property type="match status" value="1"/>
</dbReference>
<dbReference type="PIRSF" id="PIRSF038971">
    <property type="entry name" value="PhnM"/>
    <property type="match status" value="1"/>
</dbReference>
<accession>A0ABQ5XN76</accession>
<gene>
    <name evidence="1" type="ORF">GCM10007901_20930</name>
</gene>
<sequence length="385" mass="42991">MHKNSMNDLVLTNARIVLDNTVIHGSLFARNGMIRMIDEGRTPSPGAIDCEGDYIIPGLIEIHTDNLEKHLMPRAGVLWPSLPAVLTHDAQVVAAGITTVFDALSVGDLEEESVRIETLRSTYDAILEGQASGALRADHWLHLRCELAYPRLLEALEPLLHHDSVRLVSLMDHTPGQRQYRDLQQYRKYYSKNHMSWTEEEFAEVVKRRAEQQATYSARHERAVLTLAKQHKMVLASHDDTDTEQVRHAQRIGVTISEFPTTQEAADAAYSHGLRTVMGAPNVVRGGSHSGNVAALELARTDRLDMLSSDYVPASLLHGAFLLHTQADWSMPRAMATVSRNPAKALGFEDRGQLKPGLRADVVRMRVMDGLPIVRNVWVHGERAF</sequence>
<dbReference type="Gene3D" id="3.20.20.140">
    <property type="entry name" value="Metal-dependent hydrolases"/>
    <property type="match status" value="2"/>
</dbReference>